<protein>
    <recommendedName>
        <fullName evidence="1">HU domain-containing protein</fullName>
    </recommendedName>
</protein>
<dbReference type="EMBL" id="VSSQ01000068">
    <property type="protein sequence ID" value="MPL72782.1"/>
    <property type="molecule type" value="Genomic_DNA"/>
</dbReference>
<evidence type="ECO:0000313" key="2">
    <source>
        <dbReference type="EMBL" id="MPL72782.1"/>
    </source>
</evidence>
<dbReference type="GO" id="GO:0003677">
    <property type="term" value="F:DNA binding"/>
    <property type="evidence" value="ECO:0007669"/>
    <property type="project" value="InterPro"/>
</dbReference>
<organism evidence="2">
    <name type="scientific">bioreactor metagenome</name>
    <dbReference type="NCBI Taxonomy" id="1076179"/>
    <lineage>
        <taxon>unclassified sequences</taxon>
        <taxon>metagenomes</taxon>
        <taxon>ecological metagenomes</taxon>
    </lineage>
</organism>
<proteinExistence type="predicted"/>
<dbReference type="SUPFAM" id="SSF47729">
    <property type="entry name" value="IHF-like DNA-binding proteins"/>
    <property type="match status" value="1"/>
</dbReference>
<gene>
    <name evidence="2" type="ORF">SDC9_18572</name>
</gene>
<comment type="caution">
    <text evidence="2">The sequence shown here is derived from an EMBL/GenBank/DDBJ whole genome shotgun (WGS) entry which is preliminary data.</text>
</comment>
<dbReference type="Pfam" id="PF18291">
    <property type="entry name" value="HU-HIG"/>
    <property type="match status" value="1"/>
</dbReference>
<dbReference type="InterPro" id="IPR010992">
    <property type="entry name" value="IHF-like_DNA-bd_dom_sf"/>
</dbReference>
<feature type="domain" description="HU" evidence="1">
    <location>
        <begin position="1"/>
        <end position="126"/>
    </location>
</feature>
<evidence type="ECO:0000259" key="1">
    <source>
        <dbReference type="Pfam" id="PF18291"/>
    </source>
</evidence>
<dbReference type="InterPro" id="IPR041607">
    <property type="entry name" value="HU-HIG"/>
</dbReference>
<dbReference type="InterPro" id="IPR005902">
    <property type="entry name" value="HU_DNA-bd_put"/>
</dbReference>
<sequence length="133" mass="15116">MRRYYSITKKVFIDKDGVEQTKFYPNAVSAGHFSTEDLAREISESSSFTEADMVGALKGLSNIIITKLKLGYNVKLDGIGTFSLSLTSEGFDTEEECKPSRIKVKKIAFKSERKLRKEMIGLKFYKAELKNKR</sequence>
<reference evidence="2" key="1">
    <citation type="submission" date="2019-08" db="EMBL/GenBank/DDBJ databases">
        <authorList>
            <person name="Kucharzyk K."/>
            <person name="Murdoch R.W."/>
            <person name="Higgins S."/>
            <person name="Loffler F."/>
        </authorList>
    </citation>
    <scope>NUCLEOTIDE SEQUENCE</scope>
</reference>
<dbReference type="NCBIfam" id="TIGR01201">
    <property type="entry name" value="HU_rel"/>
    <property type="match status" value="1"/>
</dbReference>
<name>A0A644U301_9ZZZZ</name>
<dbReference type="AlphaFoldDB" id="A0A644U301"/>
<accession>A0A644U301</accession>
<dbReference type="Gene3D" id="4.10.520.10">
    <property type="entry name" value="IHF-like DNA-binding proteins"/>
    <property type="match status" value="1"/>
</dbReference>